<dbReference type="AlphaFoldDB" id="A0A4P8YQN7"/>
<name>A0A4P8YQN7_9ENTR</name>
<evidence type="ECO:0000313" key="2">
    <source>
        <dbReference type="Proteomes" id="UP000302163"/>
    </source>
</evidence>
<dbReference type="OrthoDB" id="6638569at2"/>
<keyword evidence="2" id="KW-1185">Reference proteome</keyword>
<sequence length="60" mass="6674">MTKREKTWFFPLCGNRLKINGLIFRVYFPGDSGPNIFGPGLSSVSRGAQAPRSLICDREA</sequence>
<organism evidence="1 2">
    <name type="scientific">Jejubacter calystegiae</name>
    <dbReference type="NCBI Taxonomy" id="2579935"/>
    <lineage>
        <taxon>Bacteria</taxon>
        <taxon>Pseudomonadati</taxon>
        <taxon>Pseudomonadota</taxon>
        <taxon>Gammaproteobacteria</taxon>
        <taxon>Enterobacterales</taxon>
        <taxon>Enterobacteriaceae</taxon>
        <taxon>Jejubacter</taxon>
    </lineage>
</organism>
<dbReference type="Proteomes" id="UP000302163">
    <property type="component" value="Chromosome"/>
</dbReference>
<accession>A0A4P8YQN7</accession>
<gene>
    <name evidence="1" type="ORF">FEM41_15905</name>
</gene>
<evidence type="ECO:0000313" key="1">
    <source>
        <dbReference type="EMBL" id="QCT21022.1"/>
    </source>
</evidence>
<dbReference type="EMBL" id="CP040428">
    <property type="protein sequence ID" value="QCT21022.1"/>
    <property type="molecule type" value="Genomic_DNA"/>
</dbReference>
<protein>
    <submittedName>
        <fullName evidence="1">Uncharacterized protein</fullName>
    </submittedName>
</protein>
<dbReference type="KEGG" id="izh:FEM41_15905"/>
<proteinExistence type="predicted"/>
<reference evidence="1 2" key="1">
    <citation type="submission" date="2019-05" db="EMBL/GenBank/DDBJ databases">
        <title>Complete genome sequence of Izhakiella calystegiae KSNA2, an endophyte isolated from beach morning glory (Calystegia soldanella).</title>
        <authorList>
            <person name="Jiang L."/>
            <person name="Jeong J.C."/>
            <person name="Kim C.Y."/>
            <person name="Kim D.H."/>
            <person name="Kim S.W."/>
            <person name="Lee j."/>
        </authorList>
    </citation>
    <scope>NUCLEOTIDE SEQUENCE [LARGE SCALE GENOMIC DNA]</scope>
    <source>
        <strain evidence="1 2">KSNA2</strain>
    </source>
</reference>